<evidence type="ECO:0000313" key="7">
    <source>
        <dbReference type="EMBL" id="MDT7041347.1"/>
    </source>
</evidence>
<evidence type="ECO:0000256" key="3">
    <source>
        <dbReference type="ARBA" id="ARBA00022801"/>
    </source>
</evidence>
<evidence type="ECO:0000256" key="5">
    <source>
        <dbReference type="SAM" id="MobiDB-lite"/>
    </source>
</evidence>
<gene>
    <name evidence="7" type="ORF">PPG34_03235</name>
</gene>
<dbReference type="RefSeq" id="WP_313831701.1">
    <property type="nucleotide sequence ID" value="NZ_JAQOUE010000001.1"/>
</dbReference>
<dbReference type="EMBL" id="JAQOUE010000001">
    <property type="protein sequence ID" value="MDT7041347.1"/>
    <property type="molecule type" value="Genomic_DNA"/>
</dbReference>
<dbReference type="InterPro" id="IPR003646">
    <property type="entry name" value="SH3-like_bac-type"/>
</dbReference>
<dbReference type="InterPro" id="IPR036505">
    <property type="entry name" value="Amidase/PGRP_sf"/>
</dbReference>
<dbReference type="PANTHER" id="PTHR30417">
    <property type="entry name" value="N-ACETYLMURAMOYL-L-ALANINE AMIDASE AMID"/>
    <property type="match status" value="1"/>
</dbReference>
<dbReference type="Pfam" id="PF08239">
    <property type="entry name" value="SH3_3"/>
    <property type="match status" value="1"/>
</dbReference>
<name>A0ABU3K4Q1_9BACT</name>
<comment type="catalytic activity">
    <reaction evidence="1">
        <text>Hydrolyzes the link between N-acetylmuramoyl residues and L-amino acid residues in certain cell-wall glycopeptides.</text>
        <dbReference type="EC" id="3.5.1.28"/>
    </reaction>
</comment>
<dbReference type="Proteomes" id="UP001250932">
    <property type="component" value="Unassembled WGS sequence"/>
</dbReference>
<evidence type="ECO:0000256" key="4">
    <source>
        <dbReference type="ARBA" id="ARBA00023316"/>
    </source>
</evidence>
<keyword evidence="8" id="KW-1185">Reference proteome</keyword>
<evidence type="ECO:0000259" key="6">
    <source>
        <dbReference type="PROSITE" id="PS51781"/>
    </source>
</evidence>
<dbReference type="CDD" id="cd06583">
    <property type="entry name" value="PGRP"/>
    <property type="match status" value="1"/>
</dbReference>
<dbReference type="SMART" id="SM00644">
    <property type="entry name" value="Ami_2"/>
    <property type="match status" value="1"/>
</dbReference>
<keyword evidence="4" id="KW-0961">Cell wall biogenesis/degradation</keyword>
<feature type="region of interest" description="Disordered" evidence="5">
    <location>
        <begin position="1"/>
        <end position="31"/>
    </location>
</feature>
<dbReference type="Pfam" id="PF01510">
    <property type="entry name" value="Amidase_2"/>
    <property type="match status" value="1"/>
</dbReference>
<keyword evidence="3 7" id="KW-0378">Hydrolase</keyword>
<dbReference type="InterPro" id="IPR002502">
    <property type="entry name" value="Amidase_domain"/>
</dbReference>
<accession>A0ABU3K4Q1</accession>
<dbReference type="SUPFAM" id="SSF55846">
    <property type="entry name" value="N-acetylmuramoyl-L-alanine amidase-like"/>
    <property type="match status" value="1"/>
</dbReference>
<evidence type="ECO:0000256" key="1">
    <source>
        <dbReference type="ARBA" id="ARBA00001561"/>
    </source>
</evidence>
<dbReference type="PANTHER" id="PTHR30417:SF1">
    <property type="entry name" value="N-ACETYLMURAMOYL-L-ALANINE AMIDASE AMID"/>
    <property type="match status" value="1"/>
</dbReference>
<dbReference type="Gene3D" id="2.30.30.40">
    <property type="entry name" value="SH3 Domains"/>
    <property type="match status" value="1"/>
</dbReference>
<proteinExistence type="predicted"/>
<dbReference type="GO" id="GO:0008745">
    <property type="term" value="F:N-acetylmuramoyl-L-alanine amidase activity"/>
    <property type="evidence" value="ECO:0007669"/>
    <property type="project" value="UniProtKB-EC"/>
</dbReference>
<evidence type="ECO:0000256" key="2">
    <source>
        <dbReference type="ARBA" id="ARBA00011901"/>
    </source>
</evidence>
<feature type="domain" description="SH3b" evidence="6">
    <location>
        <begin position="236"/>
        <end position="301"/>
    </location>
</feature>
<evidence type="ECO:0000313" key="8">
    <source>
        <dbReference type="Proteomes" id="UP001250932"/>
    </source>
</evidence>
<sequence length="301" mass="33639">MPTRKTTPSKKKKVSSSQRQRKSTSPKKAAPFTIQNHCLIGPKVRQKETPNKSGEITPKYLVFHYTAGRSAQSSVNWLTNPASKASAHLVLGRDGSITQLAPFNVKTWHAGVSNWDGVKFLNQCSIGIEMDNAGPLQQVGTTFKAWFGKEYPTSQALHAKHKLNEEPCWWHTYTEAQIDAALELARLLTSTYGLKEIVGHEDIAPERKRDPGPAFPLAHIQSAGMGRNTEAEEEHDECYRVTASALNIRKGPGRDFEAVSAPLPLGTMVTLLEKRDRWYKVETNDEQDIEGWVFNKFLEAV</sequence>
<dbReference type="Gene3D" id="3.40.80.10">
    <property type="entry name" value="Peptidoglycan recognition protein-like"/>
    <property type="match status" value="1"/>
</dbReference>
<organism evidence="7 8">
    <name type="scientific">Candidatus Nitronereus thalassa</name>
    <dbReference type="NCBI Taxonomy" id="3020898"/>
    <lineage>
        <taxon>Bacteria</taxon>
        <taxon>Pseudomonadati</taxon>
        <taxon>Nitrospirota</taxon>
        <taxon>Nitrospiria</taxon>
        <taxon>Nitrospirales</taxon>
        <taxon>Nitrospiraceae</taxon>
        <taxon>Candidatus Nitronereus</taxon>
    </lineage>
</organism>
<dbReference type="EC" id="3.5.1.28" evidence="2"/>
<comment type="caution">
    <text evidence="7">The sequence shown here is derived from an EMBL/GenBank/DDBJ whole genome shotgun (WGS) entry which is preliminary data.</text>
</comment>
<protein>
    <recommendedName>
        <fullName evidence="2">N-acetylmuramoyl-L-alanine amidase</fullName>
        <ecNumber evidence="2">3.5.1.28</ecNumber>
    </recommendedName>
</protein>
<dbReference type="InterPro" id="IPR051206">
    <property type="entry name" value="NAMLAA_amidase_2"/>
</dbReference>
<dbReference type="PROSITE" id="PS51781">
    <property type="entry name" value="SH3B"/>
    <property type="match status" value="1"/>
</dbReference>
<feature type="compositionally biased region" description="Basic residues" evidence="5">
    <location>
        <begin position="7"/>
        <end position="25"/>
    </location>
</feature>
<reference evidence="7 8" key="1">
    <citation type="journal article" date="2023" name="ISME J.">
        <title>Cultivation and genomic characterization of novel and ubiquitous marine nitrite-oxidizing bacteria from the Nitrospirales.</title>
        <authorList>
            <person name="Mueller A.J."/>
            <person name="Daebeler A."/>
            <person name="Herbold C.W."/>
            <person name="Kirkegaard R.H."/>
            <person name="Daims H."/>
        </authorList>
    </citation>
    <scope>NUCLEOTIDE SEQUENCE [LARGE SCALE GENOMIC DNA]</scope>
    <source>
        <strain evidence="7 8">EB</strain>
    </source>
</reference>